<gene>
    <name evidence="3" type="primary">LOC111306518</name>
</gene>
<dbReference type="InterPro" id="IPR036397">
    <property type="entry name" value="RNaseH_sf"/>
</dbReference>
<keyword evidence="2" id="KW-1185">Reference proteome</keyword>
<evidence type="ECO:0000259" key="1">
    <source>
        <dbReference type="Pfam" id="PF13456"/>
    </source>
</evidence>
<dbReference type="InterPro" id="IPR044730">
    <property type="entry name" value="RNase_H-like_dom_plant"/>
</dbReference>
<dbReference type="GO" id="GO:0004523">
    <property type="term" value="F:RNA-DNA hybrid ribonuclease activity"/>
    <property type="evidence" value="ECO:0007669"/>
    <property type="project" value="InterPro"/>
</dbReference>
<feature type="domain" description="RNase H type-1" evidence="1">
    <location>
        <begin position="29"/>
        <end position="139"/>
    </location>
</feature>
<sequence length="172" mass="19197">MLMYHVAWIPPSDNSWKLNFAGCIRPIGTGAGCILRDQNAIFKVACAVPIKACRDLVMAELIALKHGLIIAINYGVDYIEIEGDQPLVIQMLQGHQATPFYEICRGVLHECFNCIKNFRSVKVHQIHQYSNCAANDIARIATELQELSYWDGNPPSAIVNTLVTDVIGRWIS</sequence>
<evidence type="ECO:0000313" key="3">
    <source>
        <dbReference type="RefSeq" id="XP_022760086.1"/>
    </source>
</evidence>
<organism evidence="2 3">
    <name type="scientific">Durio zibethinus</name>
    <name type="common">Durian</name>
    <dbReference type="NCBI Taxonomy" id="66656"/>
    <lineage>
        <taxon>Eukaryota</taxon>
        <taxon>Viridiplantae</taxon>
        <taxon>Streptophyta</taxon>
        <taxon>Embryophyta</taxon>
        <taxon>Tracheophyta</taxon>
        <taxon>Spermatophyta</taxon>
        <taxon>Magnoliopsida</taxon>
        <taxon>eudicotyledons</taxon>
        <taxon>Gunneridae</taxon>
        <taxon>Pentapetalae</taxon>
        <taxon>rosids</taxon>
        <taxon>malvids</taxon>
        <taxon>Malvales</taxon>
        <taxon>Malvaceae</taxon>
        <taxon>Helicteroideae</taxon>
        <taxon>Durio</taxon>
    </lineage>
</organism>
<dbReference type="GeneID" id="111306518"/>
<protein>
    <submittedName>
        <fullName evidence="3">Uncharacterized protein LOC111306518</fullName>
    </submittedName>
</protein>
<dbReference type="Gene3D" id="3.30.420.10">
    <property type="entry name" value="Ribonuclease H-like superfamily/Ribonuclease H"/>
    <property type="match status" value="1"/>
</dbReference>
<name>A0A6P6A5T4_DURZI</name>
<dbReference type="AlphaFoldDB" id="A0A6P6A5T4"/>
<dbReference type="GO" id="GO:0003676">
    <property type="term" value="F:nucleic acid binding"/>
    <property type="evidence" value="ECO:0007669"/>
    <property type="project" value="InterPro"/>
</dbReference>
<dbReference type="InterPro" id="IPR002156">
    <property type="entry name" value="RNaseH_domain"/>
</dbReference>
<dbReference type="RefSeq" id="XP_022760086.1">
    <property type="nucleotide sequence ID" value="XM_022904351.1"/>
</dbReference>
<dbReference type="Proteomes" id="UP000515121">
    <property type="component" value="Unplaced"/>
</dbReference>
<dbReference type="PANTHER" id="PTHR47723:SF4">
    <property type="entry name" value="PENTATRICOPEPTIDE REPEAT-CONTAINING-LIKE PROTEIN"/>
    <property type="match status" value="1"/>
</dbReference>
<dbReference type="PANTHER" id="PTHR47723">
    <property type="entry name" value="OS05G0353850 PROTEIN"/>
    <property type="match status" value="1"/>
</dbReference>
<dbReference type="CDD" id="cd06222">
    <property type="entry name" value="RNase_H_like"/>
    <property type="match status" value="1"/>
</dbReference>
<dbReference type="OrthoDB" id="1157325at2759"/>
<dbReference type="InterPro" id="IPR012337">
    <property type="entry name" value="RNaseH-like_sf"/>
</dbReference>
<reference evidence="3" key="1">
    <citation type="submission" date="2025-08" db="UniProtKB">
        <authorList>
            <consortium name="RefSeq"/>
        </authorList>
    </citation>
    <scope>IDENTIFICATION</scope>
    <source>
        <tissue evidence="3">Fruit stalk</tissue>
    </source>
</reference>
<evidence type="ECO:0000313" key="2">
    <source>
        <dbReference type="Proteomes" id="UP000515121"/>
    </source>
</evidence>
<proteinExistence type="predicted"/>
<accession>A0A6P6A5T4</accession>
<dbReference type="SUPFAM" id="SSF53098">
    <property type="entry name" value="Ribonuclease H-like"/>
    <property type="match status" value="1"/>
</dbReference>
<dbReference type="InterPro" id="IPR053151">
    <property type="entry name" value="RNase_H-like"/>
</dbReference>
<dbReference type="KEGG" id="dzi:111306518"/>
<dbReference type="Pfam" id="PF13456">
    <property type="entry name" value="RVT_3"/>
    <property type="match status" value="1"/>
</dbReference>